<dbReference type="EMBL" id="JAWDGP010002675">
    <property type="protein sequence ID" value="KAK3780923.1"/>
    <property type="molecule type" value="Genomic_DNA"/>
</dbReference>
<evidence type="ECO:0000256" key="1">
    <source>
        <dbReference type="SAM" id="MobiDB-lite"/>
    </source>
</evidence>
<accession>A0AAE1A429</accession>
<evidence type="ECO:0000313" key="3">
    <source>
        <dbReference type="Proteomes" id="UP001283361"/>
    </source>
</evidence>
<evidence type="ECO:0000313" key="2">
    <source>
        <dbReference type="EMBL" id="KAK3780923.1"/>
    </source>
</evidence>
<name>A0AAE1A429_9GAST</name>
<sequence length="90" mass="9632">MPLKMSWSDSPDLLYLRMIVLSVLRNGVSDKSHVCRYSQLSVTGALGSDPNTISWSPRTDAISSGFLPLSPGARPPQAGSGNGLEKLHHA</sequence>
<comment type="caution">
    <text evidence="2">The sequence shown here is derived from an EMBL/GenBank/DDBJ whole genome shotgun (WGS) entry which is preliminary data.</text>
</comment>
<keyword evidence="3" id="KW-1185">Reference proteome</keyword>
<organism evidence="2 3">
    <name type="scientific">Elysia crispata</name>
    <name type="common">lettuce slug</name>
    <dbReference type="NCBI Taxonomy" id="231223"/>
    <lineage>
        <taxon>Eukaryota</taxon>
        <taxon>Metazoa</taxon>
        <taxon>Spiralia</taxon>
        <taxon>Lophotrochozoa</taxon>
        <taxon>Mollusca</taxon>
        <taxon>Gastropoda</taxon>
        <taxon>Heterobranchia</taxon>
        <taxon>Euthyneura</taxon>
        <taxon>Panpulmonata</taxon>
        <taxon>Sacoglossa</taxon>
        <taxon>Placobranchoidea</taxon>
        <taxon>Plakobranchidae</taxon>
        <taxon>Elysia</taxon>
    </lineage>
</organism>
<dbReference type="AlphaFoldDB" id="A0AAE1A429"/>
<proteinExistence type="predicted"/>
<feature type="region of interest" description="Disordered" evidence="1">
    <location>
        <begin position="67"/>
        <end position="90"/>
    </location>
</feature>
<reference evidence="2" key="1">
    <citation type="journal article" date="2023" name="G3 (Bethesda)">
        <title>A reference genome for the long-term kleptoplast-retaining sea slug Elysia crispata morphotype clarki.</title>
        <authorList>
            <person name="Eastman K.E."/>
            <person name="Pendleton A.L."/>
            <person name="Shaikh M.A."/>
            <person name="Suttiyut T."/>
            <person name="Ogas R."/>
            <person name="Tomko P."/>
            <person name="Gavelis G."/>
            <person name="Widhalm J.R."/>
            <person name="Wisecaver J.H."/>
        </authorList>
    </citation>
    <scope>NUCLEOTIDE SEQUENCE</scope>
    <source>
        <strain evidence="2">ECLA1</strain>
    </source>
</reference>
<protein>
    <submittedName>
        <fullName evidence="2">Uncharacterized protein</fullName>
    </submittedName>
</protein>
<gene>
    <name evidence="2" type="ORF">RRG08_052079</name>
</gene>
<dbReference type="Proteomes" id="UP001283361">
    <property type="component" value="Unassembled WGS sequence"/>
</dbReference>